<proteinExistence type="inferred from homology"/>
<evidence type="ECO:0000256" key="1">
    <source>
        <dbReference type="ARBA" id="ARBA00006040"/>
    </source>
</evidence>
<dbReference type="Proteomes" id="UP000614350">
    <property type="component" value="Unassembled WGS sequence"/>
</dbReference>
<dbReference type="AlphaFoldDB" id="A0A834K701"/>
<comment type="caution">
    <text evidence="9">The sequence shown here is derived from an EMBL/GenBank/DDBJ whole genome shotgun (WGS) entry which is preliminary data.</text>
</comment>
<dbReference type="InterPro" id="IPR001567">
    <property type="entry name" value="Pept_M3A_M3B_dom"/>
</dbReference>
<comment type="cofactor">
    <cofactor evidence="7">
        <name>Zn(2+)</name>
        <dbReference type="ChEBI" id="CHEBI:29105"/>
    </cofactor>
    <text evidence="7">Binds 1 zinc ion.</text>
</comment>
<evidence type="ECO:0000313" key="10">
    <source>
        <dbReference type="Proteomes" id="UP000614350"/>
    </source>
</evidence>
<comment type="similarity">
    <text evidence="1 7">Belongs to the peptidase M3 family.</text>
</comment>
<evidence type="ECO:0000256" key="6">
    <source>
        <dbReference type="ARBA" id="ARBA00023049"/>
    </source>
</evidence>
<gene>
    <name evidence="9" type="ORF">HZH66_006219</name>
</gene>
<evidence type="ECO:0000256" key="7">
    <source>
        <dbReference type="RuleBase" id="RU003435"/>
    </source>
</evidence>
<dbReference type="PANTHER" id="PTHR11804">
    <property type="entry name" value="PROTEASE M3 THIMET OLIGOPEPTIDASE-RELATED"/>
    <property type="match status" value="1"/>
</dbReference>
<dbReference type="Gene3D" id="3.40.390.10">
    <property type="entry name" value="Collagenase (Catalytic Domain)"/>
    <property type="match status" value="1"/>
</dbReference>
<evidence type="ECO:0000256" key="4">
    <source>
        <dbReference type="ARBA" id="ARBA00022801"/>
    </source>
</evidence>
<dbReference type="InterPro" id="IPR045090">
    <property type="entry name" value="Pept_M3A_M3B"/>
</dbReference>
<dbReference type="PANTHER" id="PTHR11804:SF83">
    <property type="entry name" value="LD37516P"/>
    <property type="match status" value="1"/>
</dbReference>
<dbReference type="Gene3D" id="1.10.1370.40">
    <property type="match status" value="1"/>
</dbReference>
<dbReference type="InterPro" id="IPR024077">
    <property type="entry name" value="Neurolysin/TOP_dom2"/>
</dbReference>
<keyword evidence="4 7" id="KW-0378">Hydrolase</keyword>
<evidence type="ECO:0000256" key="5">
    <source>
        <dbReference type="ARBA" id="ARBA00022833"/>
    </source>
</evidence>
<dbReference type="GO" id="GO:0004222">
    <property type="term" value="F:metalloendopeptidase activity"/>
    <property type="evidence" value="ECO:0007669"/>
    <property type="project" value="InterPro"/>
</dbReference>
<feature type="domain" description="Peptidase M3A/M3B catalytic" evidence="8">
    <location>
        <begin position="262"/>
        <end position="719"/>
    </location>
</feature>
<keyword evidence="2 7" id="KW-0645">Protease</keyword>
<protein>
    <recommendedName>
        <fullName evidence="8">Peptidase M3A/M3B catalytic domain-containing protein</fullName>
    </recommendedName>
</protein>
<dbReference type="SUPFAM" id="SSF55486">
    <property type="entry name" value="Metalloproteases ('zincins'), catalytic domain"/>
    <property type="match status" value="1"/>
</dbReference>
<dbReference type="InterPro" id="IPR024079">
    <property type="entry name" value="MetalloPept_cat_dom_sf"/>
</dbReference>
<dbReference type="Pfam" id="PF01432">
    <property type="entry name" value="Peptidase_M3"/>
    <property type="match status" value="1"/>
</dbReference>
<keyword evidence="3 7" id="KW-0479">Metal-binding</keyword>
<evidence type="ECO:0000259" key="8">
    <source>
        <dbReference type="Pfam" id="PF01432"/>
    </source>
</evidence>
<evidence type="ECO:0000256" key="2">
    <source>
        <dbReference type="ARBA" id="ARBA00022670"/>
    </source>
</evidence>
<dbReference type="GO" id="GO:0006508">
    <property type="term" value="P:proteolysis"/>
    <property type="evidence" value="ECO:0007669"/>
    <property type="project" value="UniProtKB-KW"/>
</dbReference>
<keyword evidence="6 7" id="KW-0482">Metalloprotease</keyword>
<sequence length="724" mass="84965">MVLSFCVKRFILSRSNAHKIPKRNGYIVLLPEIGEEYPQQNLLKEDKTPEFNNITIEKCITAIRKQTIECDNQIRKIEAELQDKKDVNVFNDILFPLEETYVPLGITWGIAQTLYYGNQTLIPTKSFIGINLRALKAIEAKFSSLPIYEACKRTKENKNIQLTSQQERILEKYIMEGKLNGLELSKKKKEWLTNSYRILYQQEMDFIKKYESATKQCSYTIQNEDGVKDFPKELLEAAAANPEQPHIGPWTITLQPHILKLFLEYCSSRILRWKMWKANATLLSPSDDKMFQTNTILREIYYMRKQQANLFKYKTYAHMSMITKMAGSLEEVYDTFNILLESARNAQEFEIQKLTEFGNERGLEGSLKPWDVHYWNRQFHDNIYKFKKESLKNYFPLPKVLNGLFDLLKVNFGIEIVENKKVDIWHKDVSFYDVFNSNVSSTEPIASFYLDPYVRGEEKSHGSQNAGNMVIIKNRSKRLDTKPMCSLIFNFQRPKNEKPSLLSLENVRAVFQQFGHALYHMTATTDYPDISGLSYVEWDAAYIYDFFLENWLYEPLTLQKISEHYETKETLPAEAVEFVKNSKLQLAGYNLCTDLLFSRLDLEIYSSEESWTAIMDRLWKEHFVIPMEINNVFIYSFKSIFSMRLATNHYSHLWSKMIAADIYSAFQEIPLEDKTSYEEVCKKFQETFLSLNSTCPTNEIFRRFRGRNPNPQALLNSLKLYKTE</sequence>
<dbReference type="EMBL" id="JACSEA010000005">
    <property type="protein sequence ID" value="KAF7401035.1"/>
    <property type="molecule type" value="Genomic_DNA"/>
</dbReference>
<keyword evidence="5 7" id="KW-0862">Zinc</keyword>
<evidence type="ECO:0000256" key="3">
    <source>
        <dbReference type="ARBA" id="ARBA00022723"/>
    </source>
</evidence>
<organism evidence="9 10">
    <name type="scientific">Vespula vulgaris</name>
    <name type="common">Yellow jacket</name>
    <name type="synonym">Wasp</name>
    <dbReference type="NCBI Taxonomy" id="7454"/>
    <lineage>
        <taxon>Eukaryota</taxon>
        <taxon>Metazoa</taxon>
        <taxon>Ecdysozoa</taxon>
        <taxon>Arthropoda</taxon>
        <taxon>Hexapoda</taxon>
        <taxon>Insecta</taxon>
        <taxon>Pterygota</taxon>
        <taxon>Neoptera</taxon>
        <taxon>Endopterygota</taxon>
        <taxon>Hymenoptera</taxon>
        <taxon>Apocrita</taxon>
        <taxon>Aculeata</taxon>
        <taxon>Vespoidea</taxon>
        <taxon>Vespidae</taxon>
        <taxon>Vespinae</taxon>
        <taxon>Vespula</taxon>
    </lineage>
</organism>
<evidence type="ECO:0000313" key="9">
    <source>
        <dbReference type="EMBL" id="KAF7401035.1"/>
    </source>
</evidence>
<reference evidence="9" key="1">
    <citation type="journal article" date="2020" name="G3 (Bethesda)">
        <title>High-Quality Assemblies for Three Invasive Social Wasps from the &lt;i&gt;Vespula&lt;/i&gt; Genus.</title>
        <authorList>
            <person name="Harrop T.W.R."/>
            <person name="Guhlin J."/>
            <person name="McLaughlin G.M."/>
            <person name="Permina E."/>
            <person name="Stockwell P."/>
            <person name="Gilligan J."/>
            <person name="Le Lec M.F."/>
            <person name="Gruber M.A.M."/>
            <person name="Quinn O."/>
            <person name="Lovegrove M."/>
            <person name="Duncan E.J."/>
            <person name="Remnant E.J."/>
            <person name="Van Eeckhoven J."/>
            <person name="Graham B."/>
            <person name="Knapp R.A."/>
            <person name="Langford K.W."/>
            <person name="Kronenberg Z."/>
            <person name="Press M.O."/>
            <person name="Eacker S.M."/>
            <person name="Wilson-Rankin E.E."/>
            <person name="Purcell J."/>
            <person name="Lester P.J."/>
            <person name="Dearden P.K."/>
        </authorList>
    </citation>
    <scope>NUCLEOTIDE SEQUENCE</scope>
    <source>
        <strain evidence="9">Marl-1</strain>
    </source>
</reference>
<name>A0A834K701_VESVU</name>
<accession>A0A834K701</accession>
<dbReference type="Gene3D" id="1.10.1370.10">
    <property type="entry name" value="Neurolysin, domain 3"/>
    <property type="match status" value="1"/>
</dbReference>
<dbReference type="GO" id="GO:0046872">
    <property type="term" value="F:metal ion binding"/>
    <property type="evidence" value="ECO:0007669"/>
    <property type="project" value="UniProtKB-UniRule"/>
</dbReference>
<keyword evidence="10" id="KW-1185">Reference proteome</keyword>